<feature type="region of interest" description="Disordered" evidence="1">
    <location>
        <begin position="480"/>
        <end position="556"/>
    </location>
</feature>
<accession>A0A0H5CDD9</accession>
<evidence type="ECO:0000256" key="1">
    <source>
        <dbReference type="SAM" id="MobiDB-lite"/>
    </source>
</evidence>
<reference evidence="4" key="1">
    <citation type="journal article" date="2015" name="J. Biotechnol.">
        <title>The structure of the Cyberlindnera jadinii genome and its relation to Candida utilis analyzed by the occurrence of single nucleotide polymorphisms.</title>
        <authorList>
            <person name="Rupp O."/>
            <person name="Brinkrolf K."/>
            <person name="Buerth C."/>
            <person name="Kunigo M."/>
            <person name="Schneider J."/>
            <person name="Jaenicke S."/>
            <person name="Goesmann A."/>
            <person name="Puehler A."/>
            <person name="Jaeger K.-E."/>
            <person name="Ernst J.F."/>
        </authorList>
    </citation>
    <scope>NUCLEOTIDE SEQUENCE [LARGE SCALE GENOMIC DNA]</scope>
    <source>
        <strain evidence="4">ATCC 18201 / CBS 1600 / BCRC 20928 / JCM 3617 / NBRC 0987 / NRRL Y-1542</strain>
    </source>
</reference>
<feature type="compositionally biased region" description="Basic and acidic residues" evidence="1">
    <location>
        <begin position="143"/>
        <end position="156"/>
    </location>
</feature>
<dbReference type="InterPro" id="IPR014840">
    <property type="entry name" value="HRD"/>
</dbReference>
<feature type="domain" description="Hpc2-related" evidence="2">
    <location>
        <begin position="425"/>
        <end position="470"/>
    </location>
</feature>
<sequence length="556" mass="59877">MSQGKGISISSLLGEDNGVIVVDDGPQGNATTVASAEPAKTARPRRTKVAIASILSSSSAEEKKSVPQASQRSAKASKRSVKKKEVPKPQGGDDGTNGGGNDAHDDDNNNNNNTDNGDEEDDDDDDDDDDDSVEILEQSPMADKGDEVEAPKEKPKAAPRKKSTKSSQQTIKLIRTVNDVPANPKKKTMQPSIINLMNLDDDVSTAKTAVKSMSSTADTTNAVDTTTAVESEAANTSAAETLPQSNAEVPATATTATPSSTKDKPKVQRKRKPADPNTKKKVTKKTTTSTSVTPSVDKPEPEKPVLSFNELQNQSLKKPNPSSSLPPPQMVDATTKPTSKEEPIVAIHVPLFSKDESLGSTQVVFNVMKMCEDKYGWKAIHPNASKFDMDLYNDDELDEDDDNDAMDDDQEQHEEVPKVPVKIDKRRLQKGKPKIGQYDYEDPFIDDSETLWEEQRASTKDGFFVYWGPLVEEGKNAVIERADGTVKRTRKRVAGTTNNAGTSRKRQATNKQAVQIAPAPSQSTSTTKASASKASSATPAPVEHTTQDGEPATTSS</sequence>
<feature type="region of interest" description="Disordered" evidence="1">
    <location>
        <begin position="1"/>
        <end position="193"/>
    </location>
</feature>
<feature type="compositionally biased region" description="Polar residues" evidence="1">
    <location>
        <begin position="206"/>
        <end position="215"/>
    </location>
</feature>
<feature type="compositionally biased region" description="Acidic residues" evidence="1">
    <location>
        <begin position="116"/>
        <end position="134"/>
    </location>
</feature>
<proteinExistence type="predicted"/>
<feature type="compositionally biased region" description="Low complexity" evidence="1">
    <location>
        <begin position="49"/>
        <end position="59"/>
    </location>
</feature>
<feature type="compositionally biased region" description="Low complexity" evidence="1">
    <location>
        <begin position="313"/>
        <end position="323"/>
    </location>
</feature>
<organism evidence="3 4">
    <name type="scientific">Cyberlindnera jadinii (strain ATCC 18201 / CBS 1600 / BCRC 20928 / JCM 3617 / NBRC 0987 / NRRL Y-1542)</name>
    <name type="common">Torula yeast</name>
    <name type="synonym">Candida utilis</name>
    <dbReference type="NCBI Taxonomy" id="983966"/>
    <lineage>
        <taxon>Eukaryota</taxon>
        <taxon>Fungi</taxon>
        <taxon>Dikarya</taxon>
        <taxon>Ascomycota</taxon>
        <taxon>Saccharomycotina</taxon>
        <taxon>Saccharomycetes</taxon>
        <taxon>Phaffomycetales</taxon>
        <taxon>Phaffomycetaceae</taxon>
        <taxon>Cyberlindnera</taxon>
    </lineage>
</organism>
<dbReference type="Proteomes" id="UP000038830">
    <property type="component" value="Unassembled WGS sequence"/>
</dbReference>
<feature type="compositionally biased region" description="Polar residues" evidence="1">
    <location>
        <begin position="1"/>
        <end position="11"/>
    </location>
</feature>
<evidence type="ECO:0000259" key="2">
    <source>
        <dbReference type="Pfam" id="PF08729"/>
    </source>
</evidence>
<protein>
    <submittedName>
        <fullName evidence="3">Histone promoter control protein 2</fullName>
    </submittedName>
</protein>
<feature type="compositionally biased region" description="Low complexity" evidence="1">
    <location>
        <begin position="250"/>
        <end position="260"/>
    </location>
</feature>
<feature type="compositionally biased region" description="Gly residues" evidence="1">
    <location>
        <begin position="92"/>
        <end position="101"/>
    </location>
</feature>
<feature type="region of interest" description="Disordered" evidence="1">
    <location>
        <begin position="206"/>
        <end position="340"/>
    </location>
</feature>
<dbReference type="AlphaFoldDB" id="A0A0H5CDD9"/>
<dbReference type="Pfam" id="PF08729">
    <property type="entry name" value="HUN"/>
    <property type="match status" value="1"/>
</dbReference>
<feature type="compositionally biased region" description="Acidic residues" evidence="1">
    <location>
        <begin position="393"/>
        <end position="412"/>
    </location>
</feature>
<feature type="compositionally biased region" description="Low complexity" evidence="1">
    <location>
        <begin position="517"/>
        <end position="541"/>
    </location>
</feature>
<name>A0A0H5CDD9_CYBJN</name>
<feature type="region of interest" description="Disordered" evidence="1">
    <location>
        <begin position="393"/>
        <end position="417"/>
    </location>
</feature>
<evidence type="ECO:0000313" key="4">
    <source>
        <dbReference type="Proteomes" id="UP000038830"/>
    </source>
</evidence>
<gene>
    <name evidence="3" type="primary">HPC2</name>
    <name evidence="3" type="ORF">BN1211_3028</name>
</gene>
<feature type="compositionally biased region" description="Low complexity" evidence="1">
    <location>
        <begin position="216"/>
        <end position="241"/>
    </location>
</feature>
<dbReference type="EMBL" id="CDQK01000003">
    <property type="protein sequence ID" value="CEP22629.1"/>
    <property type="molecule type" value="Genomic_DNA"/>
</dbReference>
<evidence type="ECO:0000313" key="3">
    <source>
        <dbReference type="EMBL" id="CEP22629.1"/>
    </source>
</evidence>